<gene>
    <name evidence="1" type="ORF">RhiirA4_477230</name>
</gene>
<dbReference type="AlphaFoldDB" id="A0A2I1HCY5"/>
<dbReference type="OrthoDB" id="6359816at2759"/>
<keyword evidence="2" id="KW-1185">Reference proteome</keyword>
<reference evidence="1 2" key="1">
    <citation type="submission" date="2015-10" db="EMBL/GenBank/DDBJ databases">
        <title>Genome analyses suggest a sexual origin of heterokaryosis in a supposedly ancient asexual fungus.</title>
        <authorList>
            <person name="Ropars J."/>
            <person name="Sedzielewska K."/>
            <person name="Noel J."/>
            <person name="Charron P."/>
            <person name="Farinelli L."/>
            <person name="Marton T."/>
            <person name="Kruger M."/>
            <person name="Pelin A."/>
            <person name="Brachmann A."/>
            <person name="Corradi N."/>
        </authorList>
    </citation>
    <scope>NUCLEOTIDE SEQUENCE [LARGE SCALE GENOMIC DNA]</scope>
    <source>
        <strain evidence="1 2">A4</strain>
    </source>
</reference>
<evidence type="ECO:0008006" key="3">
    <source>
        <dbReference type="Google" id="ProtNLM"/>
    </source>
</evidence>
<protein>
    <recommendedName>
        <fullName evidence="3">TLDc domain-containing protein</fullName>
    </recommendedName>
</protein>
<proteinExistence type="predicted"/>
<evidence type="ECO:0000313" key="2">
    <source>
        <dbReference type="Proteomes" id="UP000234323"/>
    </source>
</evidence>
<dbReference type="Proteomes" id="UP000234323">
    <property type="component" value="Unassembled WGS sequence"/>
</dbReference>
<sequence length="244" mass="28735">MNGLIKIIDLKNTLSDLIPLIKFNNINSNDFYDKIRPYEVIIPINLYDEILEYHLVIKPKLCIYNSKIIKPKFVNVIINWIDKVELKDPIYIRNENVPIYKFKLIYHGKPNEIHSNNNNNNNNSFNEDSFAKLILIKTKGSNIKNFGGYNSHGFDHLQNFKNILFYRLSDNFIFSFIDNEHIQNINISRIKPFSITEFLQNTTSNTFIIDNQDLKVNCESYEKDLCTSTYKIEEIEAYSVTKFI</sequence>
<evidence type="ECO:0000313" key="1">
    <source>
        <dbReference type="EMBL" id="PKY56729.1"/>
    </source>
</evidence>
<organism evidence="1 2">
    <name type="scientific">Rhizophagus irregularis</name>
    <dbReference type="NCBI Taxonomy" id="588596"/>
    <lineage>
        <taxon>Eukaryota</taxon>
        <taxon>Fungi</taxon>
        <taxon>Fungi incertae sedis</taxon>
        <taxon>Mucoromycota</taxon>
        <taxon>Glomeromycotina</taxon>
        <taxon>Glomeromycetes</taxon>
        <taxon>Glomerales</taxon>
        <taxon>Glomeraceae</taxon>
        <taxon>Rhizophagus</taxon>
    </lineage>
</organism>
<name>A0A2I1HCY5_9GLOM</name>
<accession>A0A2I1HCY5</accession>
<dbReference type="EMBL" id="LLXI01002283">
    <property type="protein sequence ID" value="PKY56729.1"/>
    <property type="molecule type" value="Genomic_DNA"/>
</dbReference>
<comment type="caution">
    <text evidence="1">The sequence shown here is derived from an EMBL/GenBank/DDBJ whole genome shotgun (WGS) entry which is preliminary data.</text>
</comment>